<feature type="signal peptide" evidence="10">
    <location>
        <begin position="1"/>
        <end position="18"/>
    </location>
</feature>
<evidence type="ECO:0000256" key="1">
    <source>
        <dbReference type="ARBA" id="ARBA00004589"/>
    </source>
</evidence>
<evidence type="ECO:0000259" key="11">
    <source>
        <dbReference type="PROSITE" id="PS52012"/>
    </source>
</evidence>
<feature type="disulfide bond" evidence="9">
    <location>
        <begin position="51"/>
        <end position="58"/>
    </location>
</feature>
<evidence type="ECO:0000256" key="9">
    <source>
        <dbReference type="PROSITE-ProRule" id="PRU01356"/>
    </source>
</evidence>
<keyword evidence="9" id="KW-0349">Heme</keyword>
<name>A0A6A6U3B1_9PEZI</name>
<dbReference type="SMART" id="SM00747">
    <property type="entry name" value="CFEM"/>
    <property type="match status" value="1"/>
</dbReference>
<reference evidence="12" key="1">
    <citation type="journal article" date="2020" name="Stud. Mycol.">
        <title>101 Dothideomycetes genomes: a test case for predicting lifestyles and emergence of pathogens.</title>
        <authorList>
            <person name="Haridas S."/>
            <person name="Albert R."/>
            <person name="Binder M."/>
            <person name="Bloem J."/>
            <person name="Labutti K."/>
            <person name="Salamov A."/>
            <person name="Andreopoulos B."/>
            <person name="Baker S."/>
            <person name="Barry K."/>
            <person name="Bills G."/>
            <person name="Bluhm B."/>
            <person name="Cannon C."/>
            <person name="Castanera R."/>
            <person name="Culley D."/>
            <person name="Daum C."/>
            <person name="Ezra D."/>
            <person name="Gonzalez J."/>
            <person name="Henrissat B."/>
            <person name="Kuo A."/>
            <person name="Liang C."/>
            <person name="Lipzen A."/>
            <person name="Lutzoni F."/>
            <person name="Magnuson J."/>
            <person name="Mondo S."/>
            <person name="Nolan M."/>
            <person name="Ohm R."/>
            <person name="Pangilinan J."/>
            <person name="Park H.-J."/>
            <person name="Ramirez L."/>
            <person name="Alfaro M."/>
            <person name="Sun H."/>
            <person name="Tritt A."/>
            <person name="Yoshinaga Y."/>
            <person name="Zwiers L.-H."/>
            <person name="Turgeon B."/>
            <person name="Goodwin S."/>
            <person name="Spatafora J."/>
            <person name="Crous P."/>
            <person name="Grigoriev I."/>
        </authorList>
    </citation>
    <scope>NUCLEOTIDE SEQUENCE</scope>
    <source>
        <strain evidence="12">CBS 115976</strain>
    </source>
</reference>
<evidence type="ECO:0000256" key="5">
    <source>
        <dbReference type="ARBA" id="ARBA00022622"/>
    </source>
</evidence>
<keyword evidence="5" id="KW-0472">Membrane</keyword>
<feature type="chain" id="PRO_5025669509" description="CFEM domain-containing protein" evidence="10">
    <location>
        <begin position="19"/>
        <end position="162"/>
    </location>
</feature>
<gene>
    <name evidence="12" type="ORF">BT63DRAFT_313277</name>
</gene>
<evidence type="ECO:0000256" key="3">
    <source>
        <dbReference type="ARBA" id="ARBA00010031"/>
    </source>
</evidence>
<evidence type="ECO:0000256" key="6">
    <source>
        <dbReference type="ARBA" id="ARBA00022729"/>
    </source>
</evidence>
<keyword evidence="9" id="KW-0479">Metal-binding</keyword>
<sequence>MYFTSTITIGLLIWTGSAQTASQNASAAAIAAQIPSCAIPCDNSAIQQVGCGLTDYSCHCAHGDQLATLIPPCLTKNATCSSADLQKFGTIPAKICAALNSTSTNSSATSTVTSSILSTATGPTMNPTPAGTSAPLKNMGVIQSATSAIFLLAAAQVLGFVF</sequence>
<dbReference type="AlphaFoldDB" id="A0A6A6U3B1"/>
<dbReference type="GO" id="GO:0046872">
    <property type="term" value="F:metal ion binding"/>
    <property type="evidence" value="ECO:0007669"/>
    <property type="project" value="UniProtKB-UniRule"/>
</dbReference>
<evidence type="ECO:0000256" key="10">
    <source>
        <dbReference type="SAM" id="SignalP"/>
    </source>
</evidence>
<dbReference type="InterPro" id="IPR008427">
    <property type="entry name" value="Extracellular_membr_CFEM_dom"/>
</dbReference>
<keyword evidence="6 10" id="KW-0732">Signal</keyword>
<protein>
    <recommendedName>
        <fullName evidence="11">CFEM domain-containing protein</fullName>
    </recommendedName>
</protein>
<dbReference type="Proteomes" id="UP000799302">
    <property type="component" value="Unassembled WGS sequence"/>
</dbReference>
<dbReference type="GO" id="GO:0005576">
    <property type="term" value="C:extracellular region"/>
    <property type="evidence" value="ECO:0007669"/>
    <property type="project" value="UniProtKB-SubCell"/>
</dbReference>
<evidence type="ECO:0000313" key="13">
    <source>
        <dbReference type="Proteomes" id="UP000799302"/>
    </source>
</evidence>
<keyword evidence="5" id="KW-0325">Glycoprotein</keyword>
<keyword evidence="8" id="KW-0449">Lipoprotein</keyword>
<feature type="binding site" description="axial binding residue" evidence="9">
    <location>
        <position position="55"/>
    </location>
    <ligand>
        <name>heme</name>
        <dbReference type="ChEBI" id="CHEBI:30413"/>
    </ligand>
    <ligandPart>
        <name>Fe</name>
        <dbReference type="ChEBI" id="CHEBI:18248"/>
    </ligandPart>
</feature>
<comment type="subcellular location">
    <subcellularLocation>
        <location evidence="1">Membrane</location>
        <topology evidence="1">Lipid-anchor</topology>
        <topology evidence="1">GPI-anchor</topology>
    </subcellularLocation>
    <subcellularLocation>
        <location evidence="2">Secreted</location>
    </subcellularLocation>
</comment>
<dbReference type="OrthoDB" id="3767534at2759"/>
<keyword evidence="7 9" id="KW-1015">Disulfide bond</keyword>
<keyword evidence="13" id="KW-1185">Reference proteome</keyword>
<evidence type="ECO:0000256" key="7">
    <source>
        <dbReference type="ARBA" id="ARBA00023157"/>
    </source>
</evidence>
<keyword evidence="9" id="KW-0408">Iron</keyword>
<evidence type="ECO:0000256" key="2">
    <source>
        <dbReference type="ARBA" id="ARBA00004613"/>
    </source>
</evidence>
<proteinExistence type="inferred from homology"/>
<evidence type="ECO:0000256" key="8">
    <source>
        <dbReference type="ARBA" id="ARBA00023288"/>
    </source>
</evidence>
<comment type="caution">
    <text evidence="9">Lacks conserved residue(s) required for the propagation of feature annotation.</text>
</comment>
<dbReference type="GO" id="GO:0098552">
    <property type="term" value="C:side of membrane"/>
    <property type="evidence" value="ECO:0007669"/>
    <property type="project" value="UniProtKB-KW"/>
</dbReference>
<dbReference type="EMBL" id="MU004238">
    <property type="protein sequence ID" value="KAF2666622.1"/>
    <property type="molecule type" value="Genomic_DNA"/>
</dbReference>
<evidence type="ECO:0000313" key="12">
    <source>
        <dbReference type="EMBL" id="KAF2666622.1"/>
    </source>
</evidence>
<keyword evidence="4" id="KW-0964">Secreted</keyword>
<dbReference type="Pfam" id="PF05730">
    <property type="entry name" value="CFEM"/>
    <property type="match status" value="1"/>
</dbReference>
<evidence type="ECO:0000256" key="4">
    <source>
        <dbReference type="ARBA" id="ARBA00022525"/>
    </source>
</evidence>
<feature type="domain" description="CFEM" evidence="11">
    <location>
        <begin position="9"/>
        <end position="123"/>
    </location>
</feature>
<dbReference type="PROSITE" id="PS52012">
    <property type="entry name" value="CFEM"/>
    <property type="match status" value="1"/>
</dbReference>
<keyword evidence="5" id="KW-0336">GPI-anchor</keyword>
<comment type="similarity">
    <text evidence="3">Belongs to the RBT5 family.</text>
</comment>
<accession>A0A6A6U3B1</accession>
<organism evidence="12 13">
    <name type="scientific">Microthyrium microscopicum</name>
    <dbReference type="NCBI Taxonomy" id="703497"/>
    <lineage>
        <taxon>Eukaryota</taxon>
        <taxon>Fungi</taxon>
        <taxon>Dikarya</taxon>
        <taxon>Ascomycota</taxon>
        <taxon>Pezizomycotina</taxon>
        <taxon>Dothideomycetes</taxon>
        <taxon>Dothideomycetes incertae sedis</taxon>
        <taxon>Microthyriales</taxon>
        <taxon>Microthyriaceae</taxon>
        <taxon>Microthyrium</taxon>
    </lineage>
</organism>